<organism evidence="2 3">
    <name type="scientific">Nocardia niwae</name>
    <dbReference type="NCBI Taxonomy" id="626084"/>
    <lineage>
        <taxon>Bacteria</taxon>
        <taxon>Bacillati</taxon>
        <taxon>Actinomycetota</taxon>
        <taxon>Actinomycetes</taxon>
        <taxon>Mycobacteriales</taxon>
        <taxon>Nocardiaceae</taxon>
        <taxon>Nocardia</taxon>
    </lineage>
</organism>
<feature type="compositionally biased region" description="Basic and acidic residues" evidence="1">
    <location>
        <begin position="12"/>
        <end position="26"/>
    </location>
</feature>
<dbReference type="RefSeq" id="WP_357801384.1">
    <property type="nucleotide sequence ID" value="NZ_JBEYBM010000001.1"/>
</dbReference>
<proteinExistence type="predicted"/>
<feature type="compositionally biased region" description="Basic and acidic residues" evidence="1">
    <location>
        <begin position="39"/>
        <end position="64"/>
    </location>
</feature>
<accession>A0ABV2X3G2</accession>
<reference evidence="2 3" key="1">
    <citation type="submission" date="2024-06" db="EMBL/GenBank/DDBJ databases">
        <title>The Natural Products Discovery Center: Release of the First 8490 Sequenced Strains for Exploring Actinobacteria Biosynthetic Diversity.</title>
        <authorList>
            <person name="Kalkreuter E."/>
            <person name="Kautsar S.A."/>
            <person name="Yang D."/>
            <person name="Bader C.D."/>
            <person name="Teijaro C.N."/>
            <person name="Fluegel L."/>
            <person name="Davis C.M."/>
            <person name="Simpson J.R."/>
            <person name="Lauterbach L."/>
            <person name="Steele A.D."/>
            <person name="Gui C."/>
            <person name="Meng S."/>
            <person name="Li G."/>
            <person name="Viehrig K."/>
            <person name="Ye F."/>
            <person name="Su P."/>
            <person name="Kiefer A.F."/>
            <person name="Nichols A."/>
            <person name="Cepeda A.J."/>
            <person name="Yan W."/>
            <person name="Fan B."/>
            <person name="Jiang Y."/>
            <person name="Adhikari A."/>
            <person name="Zheng C.-J."/>
            <person name="Schuster L."/>
            <person name="Cowan T.M."/>
            <person name="Smanski M.J."/>
            <person name="Chevrette M.G."/>
            <person name="De Carvalho L.P.S."/>
            <person name="Shen B."/>
        </authorList>
    </citation>
    <scope>NUCLEOTIDE SEQUENCE [LARGE SCALE GENOMIC DNA]</scope>
    <source>
        <strain evidence="2 3">NPDC019434</strain>
    </source>
</reference>
<comment type="caution">
    <text evidence="2">The sequence shown here is derived from an EMBL/GenBank/DDBJ whole genome shotgun (WGS) entry which is preliminary data.</text>
</comment>
<dbReference type="Proteomes" id="UP001550535">
    <property type="component" value="Unassembled WGS sequence"/>
</dbReference>
<evidence type="ECO:0000256" key="1">
    <source>
        <dbReference type="SAM" id="MobiDB-lite"/>
    </source>
</evidence>
<evidence type="ECO:0000313" key="3">
    <source>
        <dbReference type="Proteomes" id="UP001550535"/>
    </source>
</evidence>
<sequence>MVDASVPTLRPSELERLAQLDEHNELSAEQVRSSSKRLGVPEEDLRRWLADRRGASAPADRDDAPEPPTTRIDAPESAGARADAEPAARQTGVPEPATTQTGGSEPAATRIGVPEPATTRIGVPEPATTRIGVPEPATTRINVPEPPTKYVGYGEGNPRPSRIITLSDAVGDGLLPQISDGDVTTFRADAYRSLPSKEFARIDAVYTDGIQTTCRWLAEHTGRPCRHDLNQNGVGSWLGPRGAGLAEYMLSVLQPRLASPDRFPQGHSAGVVDEWNDILSLYRFLGSLVADSPGRGHTITRLRGAQAAFLLHGLRLDLPPDLAYSVGPGLTTVPIDDDLVARIRARTADPVDAAALATALFTGATAMELNAIPSVALTADALIFNGPIGYTHAPDLYVWAIPPAARPLLYDARVHQEARPASNGKLFAGAIGGAGFRLRRLAAACEVTLPDLYHWHHSWIRQAGLLRRSEQPTPARNTDLLFGLKLAPRPRRRRAR</sequence>
<evidence type="ECO:0000313" key="2">
    <source>
        <dbReference type="EMBL" id="MEU2120440.1"/>
    </source>
</evidence>
<protein>
    <submittedName>
        <fullName evidence="2">Uncharacterized protein</fullName>
    </submittedName>
</protein>
<dbReference type="EMBL" id="JBEYBR010000002">
    <property type="protein sequence ID" value="MEU2120440.1"/>
    <property type="molecule type" value="Genomic_DNA"/>
</dbReference>
<feature type="compositionally biased region" description="Low complexity" evidence="1">
    <location>
        <begin position="78"/>
        <end position="88"/>
    </location>
</feature>
<gene>
    <name evidence="2" type="ORF">ABZ507_01300</name>
</gene>
<feature type="region of interest" description="Disordered" evidence="1">
    <location>
        <begin position="1"/>
        <end position="156"/>
    </location>
</feature>
<keyword evidence="3" id="KW-1185">Reference proteome</keyword>
<name>A0ABV2X3G2_9NOCA</name>